<keyword evidence="5" id="KW-1185">Reference proteome</keyword>
<organism evidence="4 5">
    <name type="scientific">Lacibacter sediminis</name>
    <dbReference type="NCBI Taxonomy" id="2760713"/>
    <lineage>
        <taxon>Bacteria</taxon>
        <taxon>Pseudomonadati</taxon>
        <taxon>Bacteroidota</taxon>
        <taxon>Chitinophagia</taxon>
        <taxon>Chitinophagales</taxon>
        <taxon>Chitinophagaceae</taxon>
        <taxon>Lacibacter</taxon>
    </lineage>
</organism>
<dbReference type="RefSeq" id="WP_182806610.1">
    <property type="nucleotide sequence ID" value="NZ_CP060007.1"/>
</dbReference>
<dbReference type="Pfam" id="PF00226">
    <property type="entry name" value="DnaJ"/>
    <property type="match status" value="1"/>
</dbReference>
<dbReference type="AlphaFoldDB" id="A0A7G5XML5"/>
<dbReference type="GO" id="GO:0051787">
    <property type="term" value="F:misfolded protein binding"/>
    <property type="evidence" value="ECO:0007669"/>
    <property type="project" value="TreeGrafter"/>
</dbReference>
<evidence type="ECO:0000259" key="3">
    <source>
        <dbReference type="PROSITE" id="PS50076"/>
    </source>
</evidence>
<dbReference type="InterPro" id="IPR001623">
    <property type="entry name" value="DnaJ_domain"/>
</dbReference>
<evidence type="ECO:0000313" key="5">
    <source>
        <dbReference type="Proteomes" id="UP000515344"/>
    </source>
</evidence>
<evidence type="ECO:0000256" key="2">
    <source>
        <dbReference type="SAM" id="Phobius"/>
    </source>
</evidence>
<proteinExistence type="predicted"/>
<keyword evidence="2" id="KW-0812">Transmembrane</keyword>
<sequence>MKDYYAILDVPSTATVPEIKQAYRKLVMIYHPDKNNDDPYALTRFNEIKEAYEVLMNPGKKERYLQERWLRKAEGHKIGEEMVTAPTILIKSLELNKQIAAMDIYRMSYGGMVDRILALINNVTIDELLSQKETEVQEAIIHSLLNTTRHFPYKETKLVADQLRKLAKDQPQLLHYIDVTLEQKRKKENWSKFNGLFVFLLTILLCLLIYLMGR</sequence>
<gene>
    <name evidence="4" type="ORF">H4075_07735</name>
</gene>
<dbReference type="PANTHER" id="PTHR44360">
    <property type="entry name" value="DNAJ HOMOLOG SUBFAMILY B MEMBER 9"/>
    <property type="match status" value="1"/>
</dbReference>
<dbReference type="PRINTS" id="PR00625">
    <property type="entry name" value="JDOMAIN"/>
</dbReference>
<reference evidence="5" key="1">
    <citation type="submission" date="2020-08" db="EMBL/GenBank/DDBJ databases">
        <title>Lacibacter sp. S13-6-6 genome sequencing.</title>
        <authorList>
            <person name="Jin L."/>
        </authorList>
    </citation>
    <scope>NUCLEOTIDE SEQUENCE [LARGE SCALE GENOMIC DNA]</scope>
    <source>
        <strain evidence="5">S13-6-6</strain>
    </source>
</reference>
<feature type="transmembrane region" description="Helical" evidence="2">
    <location>
        <begin position="193"/>
        <end position="213"/>
    </location>
</feature>
<dbReference type="InterPro" id="IPR018253">
    <property type="entry name" value="DnaJ_domain_CS"/>
</dbReference>
<dbReference type="Gene3D" id="1.10.287.110">
    <property type="entry name" value="DnaJ domain"/>
    <property type="match status" value="1"/>
</dbReference>
<dbReference type="PROSITE" id="PS00636">
    <property type="entry name" value="DNAJ_1"/>
    <property type="match status" value="1"/>
</dbReference>
<dbReference type="GO" id="GO:0051087">
    <property type="term" value="F:protein-folding chaperone binding"/>
    <property type="evidence" value="ECO:0007669"/>
    <property type="project" value="TreeGrafter"/>
</dbReference>
<dbReference type="PANTHER" id="PTHR44360:SF1">
    <property type="entry name" value="DNAJ HOMOLOG SUBFAMILY B MEMBER 9"/>
    <property type="match status" value="1"/>
</dbReference>
<keyword evidence="1" id="KW-0143">Chaperone</keyword>
<dbReference type="SMART" id="SM00271">
    <property type="entry name" value="DnaJ"/>
    <property type="match status" value="1"/>
</dbReference>
<evidence type="ECO:0000256" key="1">
    <source>
        <dbReference type="ARBA" id="ARBA00023186"/>
    </source>
</evidence>
<name>A0A7G5XML5_9BACT</name>
<evidence type="ECO:0000313" key="4">
    <source>
        <dbReference type="EMBL" id="QNA46718.1"/>
    </source>
</evidence>
<accession>A0A7G5XML5</accession>
<dbReference type="SUPFAM" id="SSF46565">
    <property type="entry name" value="Chaperone J-domain"/>
    <property type="match status" value="1"/>
</dbReference>
<dbReference type="EMBL" id="CP060007">
    <property type="protein sequence ID" value="QNA46718.1"/>
    <property type="molecule type" value="Genomic_DNA"/>
</dbReference>
<dbReference type="CDD" id="cd06257">
    <property type="entry name" value="DnaJ"/>
    <property type="match status" value="1"/>
</dbReference>
<protein>
    <submittedName>
        <fullName evidence="4">J domain-containing protein</fullName>
    </submittedName>
</protein>
<keyword evidence="2" id="KW-1133">Transmembrane helix</keyword>
<feature type="domain" description="J" evidence="3">
    <location>
        <begin position="3"/>
        <end position="68"/>
    </location>
</feature>
<dbReference type="InterPro" id="IPR036869">
    <property type="entry name" value="J_dom_sf"/>
</dbReference>
<keyword evidence="2" id="KW-0472">Membrane</keyword>
<dbReference type="KEGG" id="lacs:H4075_07735"/>
<dbReference type="InterPro" id="IPR051948">
    <property type="entry name" value="Hsp70_co-chaperone_J-domain"/>
</dbReference>
<dbReference type="GO" id="GO:0036503">
    <property type="term" value="P:ERAD pathway"/>
    <property type="evidence" value="ECO:0007669"/>
    <property type="project" value="TreeGrafter"/>
</dbReference>
<dbReference type="Proteomes" id="UP000515344">
    <property type="component" value="Chromosome"/>
</dbReference>
<dbReference type="PROSITE" id="PS50076">
    <property type="entry name" value="DNAJ_2"/>
    <property type="match status" value="1"/>
</dbReference>